<reference evidence="2" key="1">
    <citation type="submission" date="2021-01" db="EMBL/GenBank/DDBJ databases">
        <authorList>
            <person name="Corre E."/>
            <person name="Pelletier E."/>
            <person name="Niang G."/>
            <person name="Scheremetjew M."/>
            <person name="Finn R."/>
            <person name="Kale V."/>
            <person name="Holt S."/>
            <person name="Cochrane G."/>
            <person name="Meng A."/>
            <person name="Brown T."/>
            <person name="Cohen L."/>
        </authorList>
    </citation>
    <scope>NUCLEOTIDE SEQUENCE</scope>
    <source>
        <strain evidence="2">CCMP 2712</strain>
    </source>
</reference>
<dbReference type="EMBL" id="HBKN01005330">
    <property type="protein sequence ID" value="CAE2258284.1"/>
    <property type="molecule type" value="Transcribed_RNA"/>
</dbReference>
<protein>
    <submittedName>
        <fullName evidence="2">Uncharacterized protein</fullName>
    </submittedName>
</protein>
<accession>A0A7S4JBA3</accession>
<sequence length="268" mass="29843">MANMREVEDISEMYNKKLSIGQDDAVHAGMEPMNTNNKHAHSEDVNSRSGDKAAARGYRASRSCAACKRRLGGPKWMIQNLFSILKGENTSRRVNIAKLLPSHLVEKRGRLVIESAEPFFIISIDGLASALLNRTSSGITGRMLRTIEWEGDGRKILHEAAIMAQRTADKVLLTLPRPGKQESLIVVLQKITEGDQNRLEVLMFPTDCELPSFGPVQERASKIESPDTELCISDEEMIDSQSCDEEDFGYETELTQEAAQSCKVCKSR</sequence>
<dbReference type="AlphaFoldDB" id="A0A7S4JBA3"/>
<name>A0A7S4JBA3_GUITH</name>
<organism evidence="2">
    <name type="scientific">Guillardia theta</name>
    <name type="common">Cryptophyte</name>
    <name type="synonym">Cryptomonas phi</name>
    <dbReference type="NCBI Taxonomy" id="55529"/>
    <lineage>
        <taxon>Eukaryota</taxon>
        <taxon>Cryptophyceae</taxon>
        <taxon>Pyrenomonadales</taxon>
        <taxon>Geminigeraceae</taxon>
        <taxon>Guillardia</taxon>
    </lineage>
</organism>
<gene>
    <name evidence="2" type="ORF">GTHE00462_LOCUS4391</name>
</gene>
<feature type="compositionally biased region" description="Basic and acidic residues" evidence="1">
    <location>
        <begin position="40"/>
        <end position="53"/>
    </location>
</feature>
<evidence type="ECO:0000256" key="1">
    <source>
        <dbReference type="SAM" id="MobiDB-lite"/>
    </source>
</evidence>
<proteinExistence type="predicted"/>
<feature type="region of interest" description="Disordered" evidence="1">
    <location>
        <begin position="29"/>
        <end position="53"/>
    </location>
</feature>
<evidence type="ECO:0000313" key="2">
    <source>
        <dbReference type="EMBL" id="CAE2258284.1"/>
    </source>
</evidence>